<accession>A0A9Q1JWU0</accession>
<evidence type="ECO:0000313" key="2">
    <source>
        <dbReference type="EMBL" id="KAJ8432518.1"/>
    </source>
</evidence>
<sequence length="199" mass="21452">MLVERIRVSGALAIRFLGVSLAFSSPNSSPINTSSCSYMGYSSVYLSRVAANVGRAVSVSASLVSMAFPPIHNMREMANYVRETFIWHWRSASHPPRSLPEDFHVLCPHFSLAEAEGAAAEFKLPEIVQAIFYAMLLNEAFGLGVAHEYAAESMKSSLIGLRGAQLYRPADEVEVQGARDGQEEGSGSAGPPAPSSDEK</sequence>
<reference evidence="2" key="1">
    <citation type="submission" date="2022-04" db="EMBL/GenBank/DDBJ databases">
        <title>Carnegiea gigantea Genome sequencing and assembly v2.</title>
        <authorList>
            <person name="Copetti D."/>
            <person name="Sanderson M.J."/>
            <person name="Burquez A."/>
            <person name="Wojciechowski M.F."/>
        </authorList>
    </citation>
    <scope>NUCLEOTIDE SEQUENCE</scope>
    <source>
        <strain evidence="2">SGP5-SGP5p</strain>
        <tissue evidence="2">Aerial part</tissue>
    </source>
</reference>
<evidence type="ECO:0000256" key="1">
    <source>
        <dbReference type="SAM" id="MobiDB-lite"/>
    </source>
</evidence>
<evidence type="ECO:0000313" key="3">
    <source>
        <dbReference type="Proteomes" id="UP001153076"/>
    </source>
</evidence>
<comment type="caution">
    <text evidence="2">The sequence shown here is derived from an EMBL/GenBank/DDBJ whole genome shotgun (WGS) entry which is preliminary data.</text>
</comment>
<name>A0A9Q1JWU0_9CARY</name>
<organism evidence="2 3">
    <name type="scientific">Carnegiea gigantea</name>
    <dbReference type="NCBI Taxonomy" id="171969"/>
    <lineage>
        <taxon>Eukaryota</taxon>
        <taxon>Viridiplantae</taxon>
        <taxon>Streptophyta</taxon>
        <taxon>Embryophyta</taxon>
        <taxon>Tracheophyta</taxon>
        <taxon>Spermatophyta</taxon>
        <taxon>Magnoliopsida</taxon>
        <taxon>eudicotyledons</taxon>
        <taxon>Gunneridae</taxon>
        <taxon>Pentapetalae</taxon>
        <taxon>Caryophyllales</taxon>
        <taxon>Cactineae</taxon>
        <taxon>Cactaceae</taxon>
        <taxon>Cactoideae</taxon>
        <taxon>Echinocereeae</taxon>
        <taxon>Carnegiea</taxon>
    </lineage>
</organism>
<protein>
    <submittedName>
        <fullName evidence="2">Uncharacterized protein</fullName>
    </submittedName>
</protein>
<proteinExistence type="predicted"/>
<dbReference type="EMBL" id="JAKOGI010000601">
    <property type="protein sequence ID" value="KAJ8432518.1"/>
    <property type="molecule type" value="Genomic_DNA"/>
</dbReference>
<gene>
    <name evidence="2" type="ORF">Cgig2_001111</name>
</gene>
<keyword evidence="3" id="KW-1185">Reference proteome</keyword>
<dbReference type="AlphaFoldDB" id="A0A9Q1JWU0"/>
<dbReference type="Proteomes" id="UP001153076">
    <property type="component" value="Unassembled WGS sequence"/>
</dbReference>
<feature type="region of interest" description="Disordered" evidence="1">
    <location>
        <begin position="172"/>
        <end position="199"/>
    </location>
</feature>